<accession>A0AAF0B961</accession>
<reference evidence="2" key="1">
    <citation type="submission" date="2022-12" db="EMBL/GenBank/DDBJ databases">
        <authorList>
            <person name="Hils M."/>
            <person name="Clarke A."/>
            <person name="Albert M."/>
            <person name="Lenski J."/>
        </authorList>
    </citation>
    <scope>NUCLEOTIDE SEQUENCE</scope>
</reference>
<organism evidence="2 3">
    <name type="scientific">Caulobacter phage BL198</name>
    <dbReference type="NCBI Taxonomy" id="3020395"/>
    <lineage>
        <taxon>Viruses</taxon>
        <taxon>Duplodnaviria</taxon>
        <taxon>Heunggongvirae</taxon>
        <taxon>Uroviricota</taxon>
        <taxon>Caudoviricetes</taxon>
        <taxon>Autographivirales</taxon>
        <taxon>Autonotataviridae</taxon>
        <taxon>Percyvirus</taxon>
        <taxon>Percyvirus BL198</taxon>
    </lineage>
</organism>
<evidence type="ECO:0000313" key="3">
    <source>
        <dbReference type="Proteomes" id="UP001214072"/>
    </source>
</evidence>
<proteinExistence type="predicted"/>
<dbReference type="EMBL" id="OQ135102">
    <property type="protein sequence ID" value="WCD56072.1"/>
    <property type="molecule type" value="Genomic_DNA"/>
</dbReference>
<name>A0AAF0B961_9CAUD</name>
<reference evidence="2" key="2">
    <citation type="journal article" date="2024" name="Viruses">
        <title>New Genera and Species of Caulobacter and Brevundimonas Bacteriophages Provide Insights into Phage Genome Evolution.</title>
        <authorList>
            <person name="Ely B."/>
            <person name="Hils M."/>
            <person name="Clarke A."/>
            <person name="Albert M."/>
            <person name="Holness N."/>
            <person name="Lenski J."/>
            <person name="Mohammadi T."/>
        </authorList>
    </citation>
    <scope>NUCLEOTIDE SEQUENCE</scope>
</reference>
<sequence>MAIDPRSSYQGRAPRADLRVDGINPTNRTVTASQQTDYFGTGIPDFLAQLVEPALERKQKELIYKGFTEQAAKRAEGGVLDDETSPISNIFGPTHYQEGAAMYEAQSRVQEQQAGWLGEMDTLKLMKPEELAKKLADDGDKLMTGNVWADKIIQQGLMNTMGPMINQVTVARVAHEQQQAVDKQVNAIDLAATNLQTLGANVGMFSTGNDGVHEAYAAAEKSFLGLMAKPPGQTDDSFRKSINTSLRLALDKGNLHAFELLRSTGILGAMDAKDAESIERMYDSKARQAMQNAALQPGSPVLDRLLRIKTMTEKNKGGHLEAGQAADAMQLLHEANEGIKAMTGSKLDMFSLDDFVKAGGDIIAAQFEAQRRADAKWESRQTEEEKKAAEAQRYLDAARTAAATGGLGVAVKDGRTTAAVADLLINGQIKAGDISQAYLNFKTDRWVSQQSVDEISASLSNSLGKGYTNDVNKTVGMYRAMSGKSIGMAQAYFGTEYSARMAQMTRAIDGGATEQQAYEAVMADKYMGTRLELDPSIRKTADKLLDQEVKDSSPGWGSGLTEWNPSTLRTVKQVITEDFAIGYKNLGVDPKTLATGTYEAATASGRLEVLGGFAIVSPQKRETLSGALKVPPKTLDKAMFDLADERLKQAGYPRGAKGGEYSVIRAPNNNVVIIGHDPDHGKEHVITMTPGDLIARSKGIAQGALEGAKMVNKFIPTIPRIKRTQASKTDPGFAFVN</sequence>
<evidence type="ECO:0000313" key="2">
    <source>
        <dbReference type="EMBL" id="WCD56072.1"/>
    </source>
</evidence>
<gene>
    <name evidence="2" type="primary">BL198_gp043</name>
</gene>
<dbReference type="Proteomes" id="UP001214072">
    <property type="component" value="Segment"/>
</dbReference>
<feature type="region of interest" description="Disordered" evidence="1">
    <location>
        <begin position="1"/>
        <end position="25"/>
    </location>
</feature>
<evidence type="ECO:0000256" key="1">
    <source>
        <dbReference type="SAM" id="MobiDB-lite"/>
    </source>
</evidence>
<keyword evidence="3" id="KW-1185">Reference proteome</keyword>
<protein>
    <submittedName>
        <fullName evidence="2">Internal virion protein</fullName>
    </submittedName>
</protein>